<comment type="similarity">
    <text evidence="1 5">Belongs to the short-chain dehydrogenases/reductases (SDR) family.</text>
</comment>
<keyword evidence="7" id="KW-1185">Reference proteome</keyword>
<dbReference type="GO" id="GO:0016491">
    <property type="term" value="F:oxidoreductase activity"/>
    <property type="evidence" value="ECO:0007669"/>
    <property type="project" value="UniProtKB-KW"/>
</dbReference>
<evidence type="ECO:0000256" key="1">
    <source>
        <dbReference type="ARBA" id="ARBA00006484"/>
    </source>
</evidence>
<dbReference type="PRINTS" id="PR00080">
    <property type="entry name" value="SDRFAMILY"/>
</dbReference>
<reference evidence="6 7" key="1">
    <citation type="journal article" date="2015" name="Genome Biol. Evol.">
        <title>Phylogenomic analyses indicate that early fungi evolved digesting cell walls of algal ancestors of land plants.</title>
        <authorList>
            <person name="Chang Y."/>
            <person name="Wang S."/>
            <person name="Sekimoto S."/>
            <person name="Aerts A.L."/>
            <person name="Choi C."/>
            <person name="Clum A."/>
            <person name="LaButti K.M."/>
            <person name="Lindquist E.A."/>
            <person name="Yee Ngan C."/>
            <person name="Ohm R.A."/>
            <person name="Salamov A.A."/>
            <person name="Grigoriev I.V."/>
            <person name="Spatafora J.W."/>
            <person name="Berbee M.L."/>
        </authorList>
    </citation>
    <scope>NUCLEOTIDE SEQUENCE [LARGE SCALE GENOMIC DNA]</scope>
    <source>
        <strain evidence="6 7">JEL478</strain>
    </source>
</reference>
<dbReference type="EMBL" id="KQ965785">
    <property type="protein sequence ID" value="KXS12770.1"/>
    <property type="molecule type" value="Genomic_DNA"/>
</dbReference>
<dbReference type="InterPro" id="IPR036291">
    <property type="entry name" value="NAD(P)-bd_dom_sf"/>
</dbReference>
<dbReference type="PROSITE" id="PS00061">
    <property type="entry name" value="ADH_SHORT"/>
    <property type="match status" value="1"/>
</dbReference>
<evidence type="ECO:0000256" key="2">
    <source>
        <dbReference type="ARBA" id="ARBA00022857"/>
    </source>
</evidence>
<dbReference type="Proteomes" id="UP000070544">
    <property type="component" value="Unassembled WGS sequence"/>
</dbReference>
<keyword evidence="2" id="KW-0521">NADP</keyword>
<dbReference type="OMA" id="VIKGWRP"/>
<dbReference type="STRING" id="1344416.A0A139A7L4"/>
<evidence type="ECO:0000313" key="6">
    <source>
        <dbReference type="EMBL" id="KXS12770.1"/>
    </source>
</evidence>
<dbReference type="PANTHER" id="PTHR44196:SF1">
    <property type="entry name" value="DEHYDROGENASE_REDUCTASE SDR FAMILY MEMBER 7B"/>
    <property type="match status" value="1"/>
</dbReference>
<dbReference type="SUPFAM" id="SSF51735">
    <property type="entry name" value="NAD(P)-binding Rossmann-fold domains"/>
    <property type="match status" value="1"/>
</dbReference>
<accession>A0A139A7L4</accession>
<proteinExistence type="inferred from homology"/>
<comment type="function">
    <text evidence="4">Putative oxidoreductase.</text>
</comment>
<dbReference type="PANTHER" id="PTHR44196">
    <property type="entry name" value="DEHYDROGENASE/REDUCTASE SDR FAMILY MEMBER 7B"/>
    <property type="match status" value="1"/>
</dbReference>
<evidence type="ECO:0000256" key="5">
    <source>
        <dbReference type="RuleBase" id="RU000363"/>
    </source>
</evidence>
<organism evidence="6 7">
    <name type="scientific">Gonapodya prolifera (strain JEL478)</name>
    <name type="common">Monoblepharis prolifera</name>
    <dbReference type="NCBI Taxonomy" id="1344416"/>
    <lineage>
        <taxon>Eukaryota</taxon>
        <taxon>Fungi</taxon>
        <taxon>Fungi incertae sedis</taxon>
        <taxon>Chytridiomycota</taxon>
        <taxon>Chytridiomycota incertae sedis</taxon>
        <taxon>Monoblepharidomycetes</taxon>
        <taxon>Monoblepharidales</taxon>
        <taxon>Gonapodyaceae</taxon>
        <taxon>Gonapodya</taxon>
    </lineage>
</organism>
<dbReference type="PRINTS" id="PR00081">
    <property type="entry name" value="GDHRDH"/>
</dbReference>
<keyword evidence="3" id="KW-0560">Oxidoreductase</keyword>
<dbReference type="InterPro" id="IPR020904">
    <property type="entry name" value="Sc_DH/Rdtase_CS"/>
</dbReference>
<dbReference type="GO" id="GO:0016020">
    <property type="term" value="C:membrane"/>
    <property type="evidence" value="ECO:0007669"/>
    <property type="project" value="TreeGrafter"/>
</dbReference>
<evidence type="ECO:0000256" key="3">
    <source>
        <dbReference type="ARBA" id="ARBA00023002"/>
    </source>
</evidence>
<dbReference type="InterPro" id="IPR002347">
    <property type="entry name" value="SDR_fam"/>
</dbReference>
<protein>
    <submittedName>
        <fullName evidence="6">NAD(P)-binding protein</fullName>
    </submittedName>
</protein>
<name>A0A139A7L4_GONPJ</name>
<sequence>MSALVAIAQIAANFLILGPLAVAAVIELLPGRRRPKIVPKKILITGATSGIGEALATRYASPSITLALTGRNARALQTVADKCRAKGAQVLTTTLDVVDEDGMRSWIVSVDEQVGGLDLVVANAGVSEVTFGFDPQDASVAEESARKLFAPNVNGVLNTIYPALPAMRLRRHGQIAIVSSMASFLPRAGPYSASKAAVRYLAISLRAGLHADGISVCSIVPGYVKSPMTENVKSTPMMVEMDDAIEAIVKGLEDDVSVIAFPWTMYVLAWTFNIIPPTIFDIFARNGLLPSRMSYVTNKAENQK</sequence>
<evidence type="ECO:0000313" key="7">
    <source>
        <dbReference type="Proteomes" id="UP000070544"/>
    </source>
</evidence>
<dbReference type="OrthoDB" id="6251714at2759"/>
<evidence type="ECO:0000256" key="4">
    <source>
        <dbReference type="ARBA" id="ARBA00037096"/>
    </source>
</evidence>
<dbReference type="AlphaFoldDB" id="A0A139A7L4"/>
<dbReference type="Gene3D" id="3.40.50.720">
    <property type="entry name" value="NAD(P)-binding Rossmann-like Domain"/>
    <property type="match status" value="1"/>
</dbReference>
<dbReference type="Pfam" id="PF00106">
    <property type="entry name" value="adh_short"/>
    <property type="match status" value="1"/>
</dbReference>
<gene>
    <name evidence="6" type="ORF">M427DRAFT_59294</name>
</gene>